<feature type="region of interest" description="Disordered" evidence="1">
    <location>
        <begin position="329"/>
        <end position="395"/>
    </location>
</feature>
<name>A0ABR1G019_AURAN</name>
<evidence type="ECO:0000313" key="3">
    <source>
        <dbReference type="Proteomes" id="UP001363151"/>
    </source>
</evidence>
<keyword evidence="3" id="KW-1185">Reference proteome</keyword>
<evidence type="ECO:0000256" key="1">
    <source>
        <dbReference type="SAM" id="MobiDB-lite"/>
    </source>
</evidence>
<evidence type="ECO:0008006" key="4">
    <source>
        <dbReference type="Google" id="ProtNLM"/>
    </source>
</evidence>
<dbReference type="EMBL" id="JBBJCI010000152">
    <property type="protein sequence ID" value="KAK7241821.1"/>
    <property type="molecule type" value="Genomic_DNA"/>
</dbReference>
<sequence length="395" mass="40647">MVVGHRPVVAVVVAALVGACALAVLGRGARRQAQASLRASAIGTNVPMSAKKVAMVELIAQFELAQDCFESMAYAYCAYSVCTVAEENPTHPTAEPTAAYCSCVIENGAPDIDLSVDTGLAQFLLDRSNTFVAVVEGVASGSLSVVAGANQGRTRVIQRRFNICSLTKDGGLFPELGADLVSWPVGPDPSTAAASQFVARAETLCAEVTMVTCIGAPCWVDSRVDSLNATCLCALLPKRRDVYIAPSYGFLDHVTSAVGGGGDQCDLFTGSSTCAVNGDSLMATWLAAPQLTAEDSNRLAAAALDSYDTLAVRAGSSAFPCRGLVEASLPYDDDPTHDDGDVDDGGRRLYDDLVDDGAAGLDEPADDGAAGLDDPADDGAAGLDDPGLVDDGALP</sequence>
<dbReference type="Proteomes" id="UP001363151">
    <property type="component" value="Unassembled WGS sequence"/>
</dbReference>
<organism evidence="2 3">
    <name type="scientific">Aureococcus anophagefferens</name>
    <name type="common">Harmful bloom alga</name>
    <dbReference type="NCBI Taxonomy" id="44056"/>
    <lineage>
        <taxon>Eukaryota</taxon>
        <taxon>Sar</taxon>
        <taxon>Stramenopiles</taxon>
        <taxon>Ochrophyta</taxon>
        <taxon>Pelagophyceae</taxon>
        <taxon>Pelagomonadales</taxon>
        <taxon>Pelagomonadaceae</taxon>
        <taxon>Aureococcus</taxon>
    </lineage>
</organism>
<comment type="caution">
    <text evidence="2">The sequence shown here is derived from an EMBL/GenBank/DDBJ whole genome shotgun (WGS) entry which is preliminary data.</text>
</comment>
<gene>
    <name evidence="2" type="ORF">SO694_00019173</name>
</gene>
<dbReference type="PROSITE" id="PS51257">
    <property type="entry name" value="PROKAR_LIPOPROTEIN"/>
    <property type="match status" value="1"/>
</dbReference>
<feature type="compositionally biased region" description="Low complexity" evidence="1">
    <location>
        <begin position="356"/>
        <end position="395"/>
    </location>
</feature>
<evidence type="ECO:0000313" key="2">
    <source>
        <dbReference type="EMBL" id="KAK7241821.1"/>
    </source>
</evidence>
<accession>A0ABR1G019</accession>
<feature type="compositionally biased region" description="Acidic residues" evidence="1">
    <location>
        <begin position="331"/>
        <end position="343"/>
    </location>
</feature>
<proteinExistence type="predicted"/>
<protein>
    <recommendedName>
        <fullName evidence="4">Subtilisin</fullName>
    </recommendedName>
</protein>
<reference evidence="2 3" key="1">
    <citation type="submission" date="2024-03" db="EMBL/GenBank/DDBJ databases">
        <title>Aureococcus anophagefferens CCMP1851 and Kratosvirus quantuckense: Draft genome of a second virus-susceptible host strain in the model system.</title>
        <authorList>
            <person name="Chase E."/>
            <person name="Truchon A.R."/>
            <person name="Schepens W."/>
            <person name="Wilhelm S.W."/>
        </authorList>
    </citation>
    <scope>NUCLEOTIDE SEQUENCE [LARGE SCALE GENOMIC DNA]</scope>
    <source>
        <strain evidence="2 3">CCMP1851</strain>
    </source>
</reference>